<gene>
    <name evidence="1" type="ORF">F4V45_01355</name>
</gene>
<reference evidence="1 2" key="1">
    <citation type="submission" date="2019-09" db="EMBL/GenBank/DDBJ databases">
        <title>Draft genome sequence of various Type strains from the CCUG.</title>
        <authorList>
            <person name="Pineiro-Iglesias B."/>
            <person name="Tunovic T."/>
            <person name="Unosson C."/>
            <person name="Inganas E."/>
            <person name="Ohlen M."/>
            <person name="Cardew S."/>
            <person name="Jensie-Markopoulos S."/>
            <person name="Salva-Serra F."/>
            <person name="Jaen-Luchoro D."/>
            <person name="Karlsson R."/>
            <person name="Svensson-Stadler L."/>
            <person name="Chun J."/>
            <person name="Moore E."/>
        </authorList>
    </citation>
    <scope>NUCLEOTIDE SEQUENCE [LARGE SCALE GENOMIC DNA]</scope>
    <source>
        <strain evidence="1 2">CCUG 32756T</strain>
    </source>
</reference>
<dbReference type="InterPro" id="IPR010767">
    <property type="entry name" value="Phage_CGC-2007_Cje0229"/>
</dbReference>
<protein>
    <submittedName>
        <fullName evidence="1">DUF1353 domain-containing protein</fullName>
    </submittedName>
</protein>
<dbReference type="Proteomes" id="UP000323707">
    <property type="component" value="Unassembled WGS sequence"/>
</dbReference>
<organism evidence="1 2">
    <name type="scientific">Helicobacter canis</name>
    <dbReference type="NCBI Taxonomy" id="29419"/>
    <lineage>
        <taxon>Bacteria</taxon>
        <taxon>Pseudomonadati</taxon>
        <taxon>Campylobacterota</taxon>
        <taxon>Epsilonproteobacteria</taxon>
        <taxon>Campylobacterales</taxon>
        <taxon>Helicobacteraceae</taxon>
        <taxon>Helicobacter</taxon>
    </lineage>
</organism>
<sequence length="130" mass="14976">MKDKQKELARFTEPIRAEFSNDGKSLTLLQGFFYYRKGAQESRVEVPAGFISDGFSNFGLHFIVKRYGRGLKCAILHDYLCEQAHAGKISRKECDEIFLEAMLETRSFSPFKARVIYLGVRIYAKCKGYK</sequence>
<comment type="caution">
    <text evidence="1">The sequence shown here is derived from an EMBL/GenBank/DDBJ whole genome shotgun (WGS) entry which is preliminary data.</text>
</comment>
<dbReference type="EMBL" id="VXKE01000004">
    <property type="protein sequence ID" value="KAA8711156.1"/>
    <property type="molecule type" value="Genomic_DNA"/>
</dbReference>
<dbReference type="RefSeq" id="WP_150336728.1">
    <property type="nucleotide sequence ID" value="NZ_JAERIX010000025.1"/>
</dbReference>
<proteinExistence type="predicted"/>
<evidence type="ECO:0000313" key="2">
    <source>
        <dbReference type="Proteomes" id="UP000323707"/>
    </source>
</evidence>
<accession>A0A5M9QUL9</accession>
<name>A0A5M9QUL9_9HELI</name>
<evidence type="ECO:0000313" key="1">
    <source>
        <dbReference type="EMBL" id="KAA8711156.1"/>
    </source>
</evidence>
<dbReference type="Pfam" id="PF07087">
    <property type="entry name" value="DUF1353"/>
    <property type="match status" value="1"/>
</dbReference>
<dbReference type="AlphaFoldDB" id="A0A5M9QUL9"/>